<dbReference type="PRINTS" id="PR00455">
    <property type="entry name" value="HTHTETR"/>
</dbReference>
<sequence length="189" mass="20254">MPPDATATKTRILDAGVIEFAQYGLAGARVDRIAESASANKRSIYSHFGNKEELFDIVVAHALRELVISVPFAANNLGDYAGRMFDYLLEHPQTLRLTVWAQLERSVVGSEEIEEYRPKVAAIAEAQKSGAIGNQCDAADLLAFTVSTATSWSNASPALRGLAAEPDGSDQRIVSHRAALVAAVRSIVG</sequence>
<accession>A0ABP6RBM7</accession>
<dbReference type="EMBL" id="BAAAYG010000004">
    <property type="protein sequence ID" value="GAA3283045.1"/>
    <property type="molecule type" value="Genomic_DNA"/>
</dbReference>
<proteinExistence type="predicted"/>
<keyword evidence="1 2" id="KW-0238">DNA-binding</keyword>
<feature type="DNA-binding region" description="H-T-H motif" evidence="2">
    <location>
        <begin position="29"/>
        <end position="48"/>
    </location>
</feature>
<evidence type="ECO:0000256" key="2">
    <source>
        <dbReference type="PROSITE-ProRule" id="PRU00335"/>
    </source>
</evidence>
<dbReference type="SUPFAM" id="SSF46689">
    <property type="entry name" value="Homeodomain-like"/>
    <property type="match status" value="1"/>
</dbReference>
<dbReference type="Proteomes" id="UP001501736">
    <property type="component" value="Unassembled WGS sequence"/>
</dbReference>
<dbReference type="InterPro" id="IPR009057">
    <property type="entry name" value="Homeodomain-like_sf"/>
</dbReference>
<organism evidence="4 5">
    <name type="scientific">Nesterenkonia halobia</name>
    <dbReference type="NCBI Taxonomy" id="37922"/>
    <lineage>
        <taxon>Bacteria</taxon>
        <taxon>Bacillati</taxon>
        <taxon>Actinomycetota</taxon>
        <taxon>Actinomycetes</taxon>
        <taxon>Micrococcales</taxon>
        <taxon>Micrococcaceae</taxon>
        <taxon>Nesterenkonia</taxon>
    </lineage>
</organism>
<dbReference type="SUPFAM" id="SSF48498">
    <property type="entry name" value="Tetracyclin repressor-like, C-terminal domain"/>
    <property type="match status" value="1"/>
</dbReference>
<dbReference type="Pfam" id="PF17926">
    <property type="entry name" value="TetR_C_21"/>
    <property type="match status" value="1"/>
</dbReference>
<dbReference type="InterPro" id="IPR041467">
    <property type="entry name" value="Sco4008_C"/>
</dbReference>
<feature type="domain" description="HTH tetR-type" evidence="3">
    <location>
        <begin position="6"/>
        <end position="66"/>
    </location>
</feature>
<name>A0ABP6RBM7_9MICC</name>
<dbReference type="PANTHER" id="PTHR30328">
    <property type="entry name" value="TRANSCRIPTIONAL REPRESSOR"/>
    <property type="match status" value="1"/>
</dbReference>
<evidence type="ECO:0000259" key="3">
    <source>
        <dbReference type="PROSITE" id="PS50977"/>
    </source>
</evidence>
<gene>
    <name evidence="4" type="ORF">GCM10020260_11150</name>
</gene>
<dbReference type="Gene3D" id="1.10.357.10">
    <property type="entry name" value="Tetracycline Repressor, domain 2"/>
    <property type="match status" value="1"/>
</dbReference>
<reference evidence="5" key="1">
    <citation type="journal article" date="2019" name="Int. J. Syst. Evol. Microbiol.">
        <title>The Global Catalogue of Microorganisms (GCM) 10K type strain sequencing project: providing services to taxonomists for standard genome sequencing and annotation.</title>
        <authorList>
            <consortium name="The Broad Institute Genomics Platform"/>
            <consortium name="The Broad Institute Genome Sequencing Center for Infectious Disease"/>
            <person name="Wu L."/>
            <person name="Ma J."/>
        </authorList>
    </citation>
    <scope>NUCLEOTIDE SEQUENCE [LARGE SCALE GENOMIC DNA]</scope>
    <source>
        <strain evidence="5">JCM 11483</strain>
    </source>
</reference>
<evidence type="ECO:0000313" key="5">
    <source>
        <dbReference type="Proteomes" id="UP001501736"/>
    </source>
</evidence>
<evidence type="ECO:0000256" key="1">
    <source>
        <dbReference type="ARBA" id="ARBA00023125"/>
    </source>
</evidence>
<protein>
    <submittedName>
        <fullName evidence="4">TetR family transcriptional regulator</fullName>
    </submittedName>
</protein>
<dbReference type="RefSeq" id="WP_344719084.1">
    <property type="nucleotide sequence ID" value="NZ_BAAAYG010000004.1"/>
</dbReference>
<dbReference type="InterPro" id="IPR036271">
    <property type="entry name" value="Tet_transcr_reg_TetR-rel_C_sf"/>
</dbReference>
<dbReference type="PROSITE" id="PS50977">
    <property type="entry name" value="HTH_TETR_2"/>
    <property type="match status" value="1"/>
</dbReference>
<dbReference type="Pfam" id="PF00440">
    <property type="entry name" value="TetR_N"/>
    <property type="match status" value="1"/>
</dbReference>
<dbReference type="PANTHER" id="PTHR30328:SF54">
    <property type="entry name" value="HTH-TYPE TRANSCRIPTIONAL REPRESSOR SCO4008"/>
    <property type="match status" value="1"/>
</dbReference>
<keyword evidence="5" id="KW-1185">Reference proteome</keyword>
<dbReference type="InterPro" id="IPR050109">
    <property type="entry name" value="HTH-type_TetR-like_transc_reg"/>
</dbReference>
<comment type="caution">
    <text evidence="4">The sequence shown here is derived from an EMBL/GenBank/DDBJ whole genome shotgun (WGS) entry which is preliminary data.</text>
</comment>
<dbReference type="InterPro" id="IPR001647">
    <property type="entry name" value="HTH_TetR"/>
</dbReference>
<evidence type="ECO:0000313" key="4">
    <source>
        <dbReference type="EMBL" id="GAA3283045.1"/>
    </source>
</evidence>